<keyword evidence="1" id="KW-0808">Transferase</keyword>
<protein>
    <submittedName>
        <fullName evidence="6">Sensor histidine kinase</fullName>
    </submittedName>
</protein>
<keyword evidence="4" id="KW-0812">Transmembrane</keyword>
<dbReference type="Gene3D" id="1.20.5.1930">
    <property type="match status" value="1"/>
</dbReference>
<keyword evidence="4" id="KW-1133">Transmembrane helix</keyword>
<dbReference type="PANTHER" id="PTHR24421:SF63">
    <property type="entry name" value="SENSOR HISTIDINE KINASE DESK"/>
    <property type="match status" value="1"/>
</dbReference>
<evidence type="ECO:0000313" key="6">
    <source>
        <dbReference type="EMBL" id="MEZ0493952.1"/>
    </source>
</evidence>
<feature type="transmembrane region" description="Helical" evidence="4">
    <location>
        <begin position="102"/>
        <end position="126"/>
    </location>
</feature>
<dbReference type="EMBL" id="JBGGTQ010000008">
    <property type="protein sequence ID" value="MEZ0493952.1"/>
    <property type="molecule type" value="Genomic_DNA"/>
</dbReference>
<dbReference type="Gene3D" id="3.30.565.10">
    <property type="entry name" value="Histidine kinase-like ATPase, C-terminal domain"/>
    <property type="match status" value="1"/>
</dbReference>
<evidence type="ECO:0000256" key="4">
    <source>
        <dbReference type="SAM" id="Phobius"/>
    </source>
</evidence>
<dbReference type="SUPFAM" id="SSF55874">
    <property type="entry name" value="ATPase domain of HSP90 chaperone/DNA topoisomerase II/histidine kinase"/>
    <property type="match status" value="1"/>
</dbReference>
<dbReference type="RefSeq" id="WP_370720186.1">
    <property type="nucleotide sequence ID" value="NZ_JBGGTQ010000008.1"/>
</dbReference>
<evidence type="ECO:0000256" key="1">
    <source>
        <dbReference type="ARBA" id="ARBA00022679"/>
    </source>
</evidence>
<feature type="transmembrane region" description="Helical" evidence="4">
    <location>
        <begin position="68"/>
        <end position="90"/>
    </location>
</feature>
<evidence type="ECO:0000256" key="3">
    <source>
        <dbReference type="ARBA" id="ARBA00023012"/>
    </source>
</evidence>
<dbReference type="InterPro" id="IPR050482">
    <property type="entry name" value="Sensor_HK_TwoCompSys"/>
</dbReference>
<dbReference type="InterPro" id="IPR011712">
    <property type="entry name" value="Sig_transdc_His_kin_sub3_dim/P"/>
</dbReference>
<evidence type="ECO:0000313" key="7">
    <source>
        <dbReference type="Proteomes" id="UP001566476"/>
    </source>
</evidence>
<proteinExistence type="predicted"/>
<evidence type="ECO:0000259" key="5">
    <source>
        <dbReference type="Pfam" id="PF07730"/>
    </source>
</evidence>
<dbReference type="InterPro" id="IPR036890">
    <property type="entry name" value="HATPase_C_sf"/>
</dbReference>
<keyword evidence="7" id="KW-1185">Reference proteome</keyword>
<keyword evidence="3" id="KW-0902">Two-component regulatory system</keyword>
<accession>A0ABV4I5I3</accession>
<reference evidence="6 7" key="1">
    <citation type="submission" date="2024-07" db="EMBL/GenBank/DDBJ databases">
        <authorList>
            <person name="Thanompreechachai J."/>
            <person name="Duangmal K."/>
        </authorList>
    </citation>
    <scope>NUCLEOTIDE SEQUENCE [LARGE SCALE GENOMIC DNA]</scope>
    <source>
        <strain evidence="6 7">TBRC 1896</strain>
    </source>
</reference>
<dbReference type="GO" id="GO:0016301">
    <property type="term" value="F:kinase activity"/>
    <property type="evidence" value="ECO:0007669"/>
    <property type="project" value="UniProtKB-KW"/>
</dbReference>
<dbReference type="Proteomes" id="UP001566476">
    <property type="component" value="Unassembled WGS sequence"/>
</dbReference>
<comment type="caution">
    <text evidence="6">The sequence shown here is derived from an EMBL/GenBank/DDBJ whole genome shotgun (WGS) entry which is preliminary data.</text>
</comment>
<keyword evidence="4" id="KW-0472">Membrane</keyword>
<gene>
    <name evidence="6" type="ORF">AB2L28_17085</name>
</gene>
<evidence type="ECO:0000256" key="2">
    <source>
        <dbReference type="ARBA" id="ARBA00022777"/>
    </source>
</evidence>
<organism evidence="6 7">
    <name type="scientific">Kineococcus mangrovi</name>
    <dbReference type="NCBI Taxonomy" id="1660183"/>
    <lineage>
        <taxon>Bacteria</taxon>
        <taxon>Bacillati</taxon>
        <taxon>Actinomycetota</taxon>
        <taxon>Actinomycetes</taxon>
        <taxon>Kineosporiales</taxon>
        <taxon>Kineosporiaceae</taxon>
        <taxon>Kineococcus</taxon>
    </lineage>
</organism>
<keyword evidence="2 6" id="KW-0418">Kinase</keyword>
<dbReference type="Pfam" id="PF07730">
    <property type="entry name" value="HisKA_3"/>
    <property type="match status" value="1"/>
</dbReference>
<sequence>MRPPTVARTRRARVRRVLPVGGTVTRRLQALAVVLFLLCALGLSVSVVGDVRSGRIAWVRPDSPSTVTLALAAVGVSAVTAGAVTVAVLRRTLSRSGVRSRGSALLALAAVAYLPALLLGSGWLAWSAVTACFVLELLSARPALVLTSTGLVLQVALTRTAGAEWGTSVFAGVSYVATSVLLFLVLRCVNTYRELELARAELAHAEVLAERVRVSRDLHDLLGRNLAAISLKVELARRHQRGGRGEALAGELDEVLGLSHAAAADLRALVAGYRVLTVRTELAAAVRLLTDAGVRCEVDAALDGDLEADLGAADDVVAWVLREAATNVVKHADATWCTVSVGPAADGPSRVVDLVVENDGAATATGGGDGTGLLGARERVRVVGGALEVSVRREVFRLECRVPVGVLARAQEEGEPL</sequence>
<dbReference type="PANTHER" id="PTHR24421">
    <property type="entry name" value="NITRATE/NITRITE SENSOR PROTEIN NARX-RELATED"/>
    <property type="match status" value="1"/>
</dbReference>
<feature type="transmembrane region" description="Helical" evidence="4">
    <location>
        <begin position="169"/>
        <end position="186"/>
    </location>
</feature>
<name>A0ABV4I5I3_9ACTN</name>
<feature type="domain" description="Signal transduction histidine kinase subgroup 3 dimerisation and phosphoacceptor" evidence="5">
    <location>
        <begin position="210"/>
        <end position="274"/>
    </location>
</feature>